<keyword evidence="1" id="KW-0472">Membrane</keyword>
<reference evidence="2 3" key="1">
    <citation type="submission" date="2021-06" db="EMBL/GenBank/DDBJ databases">
        <title>Caerostris darwini draft genome.</title>
        <authorList>
            <person name="Kono N."/>
            <person name="Arakawa K."/>
        </authorList>
    </citation>
    <scope>NUCLEOTIDE SEQUENCE [LARGE SCALE GENOMIC DNA]</scope>
</reference>
<organism evidence="2 3">
    <name type="scientific">Caerostris darwini</name>
    <dbReference type="NCBI Taxonomy" id="1538125"/>
    <lineage>
        <taxon>Eukaryota</taxon>
        <taxon>Metazoa</taxon>
        <taxon>Ecdysozoa</taxon>
        <taxon>Arthropoda</taxon>
        <taxon>Chelicerata</taxon>
        <taxon>Arachnida</taxon>
        <taxon>Araneae</taxon>
        <taxon>Araneomorphae</taxon>
        <taxon>Entelegynae</taxon>
        <taxon>Araneoidea</taxon>
        <taxon>Araneidae</taxon>
        <taxon>Caerostris</taxon>
    </lineage>
</organism>
<evidence type="ECO:0000313" key="2">
    <source>
        <dbReference type="EMBL" id="GIY40706.1"/>
    </source>
</evidence>
<keyword evidence="1" id="KW-1133">Transmembrane helix</keyword>
<dbReference type="EMBL" id="BPLQ01008978">
    <property type="protein sequence ID" value="GIY40706.1"/>
    <property type="molecule type" value="Genomic_DNA"/>
</dbReference>
<dbReference type="Proteomes" id="UP001054837">
    <property type="component" value="Unassembled WGS sequence"/>
</dbReference>
<keyword evidence="3" id="KW-1185">Reference proteome</keyword>
<protein>
    <submittedName>
        <fullName evidence="2">Uncharacterized protein</fullName>
    </submittedName>
</protein>
<proteinExistence type="predicted"/>
<name>A0AAV4T5Y2_9ARAC</name>
<dbReference type="AlphaFoldDB" id="A0AAV4T5Y2"/>
<feature type="transmembrane region" description="Helical" evidence="1">
    <location>
        <begin position="70"/>
        <end position="90"/>
    </location>
</feature>
<sequence>MQGLYMITNIPPNKRLCGVFWPTPADLHLLAIVERDRLQFNISPHPPLGRVKNESGSIDARHLTRGTGSVIWMTECAFLYFIYYVYFCPFHSSFFSERRKG</sequence>
<evidence type="ECO:0000313" key="3">
    <source>
        <dbReference type="Proteomes" id="UP001054837"/>
    </source>
</evidence>
<comment type="caution">
    <text evidence="2">The sequence shown here is derived from an EMBL/GenBank/DDBJ whole genome shotgun (WGS) entry which is preliminary data.</text>
</comment>
<evidence type="ECO:0000256" key="1">
    <source>
        <dbReference type="SAM" id="Phobius"/>
    </source>
</evidence>
<gene>
    <name evidence="2" type="ORF">CDAR_37851</name>
</gene>
<keyword evidence="1" id="KW-0812">Transmembrane</keyword>
<accession>A0AAV4T5Y2</accession>